<proteinExistence type="predicted"/>
<dbReference type="AlphaFoldDB" id="A0A1F6ME29"/>
<evidence type="ECO:0000313" key="2">
    <source>
        <dbReference type="Proteomes" id="UP000177457"/>
    </source>
</evidence>
<dbReference type="Pfam" id="PF13366">
    <property type="entry name" value="PDDEXK_3"/>
    <property type="match status" value="1"/>
</dbReference>
<dbReference type="Proteomes" id="UP000177457">
    <property type="component" value="Unassembled WGS sequence"/>
</dbReference>
<gene>
    <name evidence="1" type="ORF">A3C90_04045</name>
</gene>
<sequence>MSEEEINSVTGKIIRAYYNVYNTLGYGFLENVYEKSMVIELPRVGLHGRRQVPIQVYYVGENVGLYFADIVVEQAVILEIKAAEALRPEHEAQLLNYLQATDIEYGLLLNFGPKPEFRRKKWTNAYHG</sequence>
<accession>A0A1F6ME29</accession>
<dbReference type="STRING" id="1798683.A3C90_04045"/>
<protein>
    <submittedName>
        <fullName evidence="1">GxxExxY protein</fullName>
    </submittedName>
</protein>
<dbReference type="InterPro" id="IPR026350">
    <property type="entry name" value="GxxExxY"/>
</dbReference>
<evidence type="ECO:0000313" key="1">
    <source>
        <dbReference type="EMBL" id="OGH69723.1"/>
    </source>
</evidence>
<comment type="caution">
    <text evidence="1">The sequence shown here is derived from an EMBL/GenBank/DDBJ whole genome shotgun (WGS) entry which is preliminary data.</text>
</comment>
<reference evidence="1 2" key="1">
    <citation type="journal article" date="2016" name="Nat. Commun.">
        <title>Thousands of microbial genomes shed light on interconnected biogeochemical processes in an aquifer system.</title>
        <authorList>
            <person name="Anantharaman K."/>
            <person name="Brown C.T."/>
            <person name="Hug L.A."/>
            <person name="Sharon I."/>
            <person name="Castelle C.J."/>
            <person name="Probst A.J."/>
            <person name="Thomas B.C."/>
            <person name="Singh A."/>
            <person name="Wilkins M.J."/>
            <person name="Karaoz U."/>
            <person name="Brodie E.L."/>
            <person name="Williams K.H."/>
            <person name="Hubbard S.S."/>
            <person name="Banfield J.F."/>
        </authorList>
    </citation>
    <scope>NUCLEOTIDE SEQUENCE [LARGE SCALE GENOMIC DNA]</scope>
</reference>
<organism evidence="1 2">
    <name type="scientific">Candidatus Magasanikbacteria bacterium RIFCSPHIGHO2_02_FULL_51_14</name>
    <dbReference type="NCBI Taxonomy" id="1798683"/>
    <lineage>
        <taxon>Bacteria</taxon>
        <taxon>Candidatus Magasanikiibacteriota</taxon>
    </lineage>
</organism>
<dbReference type="EMBL" id="MFQE01000065">
    <property type="protein sequence ID" value="OGH69723.1"/>
    <property type="molecule type" value="Genomic_DNA"/>
</dbReference>
<dbReference type="NCBIfam" id="TIGR04256">
    <property type="entry name" value="GxxExxY"/>
    <property type="match status" value="1"/>
</dbReference>
<name>A0A1F6ME29_9BACT</name>